<evidence type="ECO:0000313" key="2">
    <source>
        <dbReference type="EMBL" id="PUA30996.1"/>
    </source>
</evidence>
<evidence type="ECO:0000259" key="1">
    <source>
        <dbReference type="Pfam" id="PF01609"/>
    </source>
</evidence>
<comment type="caution">
    <text evidence="2">The sequence shown here is derived from an EMBL/GenBank/DDBJ whole genome shotgun (WGS) entry which is preliminary data.</text>
</comment>
<dbReference type="AlphaFoldDB" id="A0A2R7Y0C9"/>
<dbReference type="GO" id="GO:0003677">
    <property type="term" value="F:DNA binding"/>
    <property type="evidence" value="ECO:0007669"/>
    <property type="project" value="InterPro"/>
</dbReference>
<protein>
    <recommendedName>
        <fullName evidence="1">Transposase IS4-like domain-containing protein</fullName>
    </recommendedName>
</protein>
<dbReference type="GO" id="GO:0004803">
    <property type="term" value="F:transposase activity"/>
    <property type="evidence" value="ECO:0007669"/>
    <property type="project" value="InterPro"/>
</dbReference>
<feature type="domain" description="Transposase IS4-like" evidence="1">
    <location>
        <begin position="4"/>
        <end position="93"/>
    </location>
</feature>
<dbReference type="EMBL" id="NDWU01000035">
    <property type="protein sequence ID" value="PUA30996.1"/>
    <property type="molecule type" value="Genomic_DNA"/>
</dbReference>
<dbReference type="InterPro" id="IPR002559">
    <property type="entry name" value="Transposase_11"/>
</dbReference>
<sequence>MGGRKGTKIHVAVSREGLPLSVVVRPGDEHDSRRFVEVLDAIRVKRVVGRPKTRPEEVYADSAYDTKEVRSYLGGGGIKANIPVNPRNRLRPRRGRPYVLDEGAYRRMRSLCREVLRMAEGRLQEAGPKMGEAGVNIPRTHTAGVHNNILEGFEMSSNIE</sequence>
<accession>A0A2R7Y0C9</accession>
<dbReference type="Pfam" id="PF01609">
    <property type="entry name" value="DDE_Tnp_1"/>
    <property type="match status" value="1"/>
</dbReference>
<dbReference type="GO" id="GO:0006313">
    <property type="term" value="P:DNA transposition"/>
    <property type="evidence" value="ECO:0007669"/>
    <property type="project" value="InterPro"/>
</dbReference>
<reference evidence="2 3" key="1">
    <citation type="submission" date="2017-04" db="EMBL/GenBank/DDBJ databases">
        <title>Draft Aigarchaeota genome from a New Zealand hot spring.</title>
        <authorList>
            <person name="Reysenbach A.-L."/>
            <person name="Donaho J.A."/>
            <person name="Gerhart J."/>
            <person name="Kelley J.F."/>
            <person name="Kouba K."/>
            <person name="Podar M."/>
            <person name="Stott M."/>
        </authorList>
    </citation>
    <scope>NUCLEOTIDE SEQUENCE [LARGE SCALE GENOMIC DNA]</scope>
    <source>
        <strain evidence="2">NZ13_MG1</strain>
    </source>
</reference>
<name>A0A2R7Y0C9_9ARCH</name>
<dbReference type="PANTHER" id="PTHR30007:SF1">
    <property type="entry name" value="BLR1914 PROTEIN"/>
    <property type="match status" value="1"/>
</dbReference>
<evidence type="ECO:0000313" key="3">
    <source>
        <dbReference type="Proteomes" id="UP000244066"/>
    </source>
</evidence>
<organism evidence="2 3">
    <name type="scientific">Candidatus Terraquivivens tikiterensis</name>
    <dbReference type="NCBI Taxonomy" id="1980982"/>
    <lineage>
        <taxon>Archaea</taxon>
        <taxon>Nitrososphaerota</taxon>
        <taxon>Candidatus Wolframiiraptoraceae</taxon>
        <taxon>Candidatus Terraquivivens</taxon>
    </lineage>
</organism>
<dbReference type="Proteomes" id="UP000244066">
    <property type="component" value="Unassembled WGS sequence"/>
</dbReference>
<gene>
    <name evidence="2" type="ORF">B9J98_08315</name>
</gene>
<proteinExistence type="predicted"/>
<dbReference type="PANTHER" id="PTHR30007">
    <property type="entry name" value="PHP DOMAIN PROTEIN"/>
    <property type="match status" value="1"/>
</dbReference>